<comment type="caution">
    <text evidence="2">The sequence shown here is derived from an EMBL/GenBank/DDBJ whole genome shotgun (WGS) entry which is preliminary data.</text>
</comment>
<feature type="region of interest" description="Disordered" evidence="1">
    <location>
        <begin position="47"/>
        <end position="97"/>
    </location>
</feature>
<feature type="region of interest" description="Disordered" evidence="1">
    <location>
        <begin position="166"/>
        <end position="194"/>
    </location>
</feature>
<dbReference type="Proteomes" id="UP000699462">
    <property type="component" value="Unassembled WGS sequence"/>
</dbReference>
<evidence type="ECO:0000313" key="2">
    <source>
        <dbReference type="EMBL" id="KAF8572476.1"/>
    </source>
</evidence>
<organism evidence="2 3">
    <name type="scientific">Paragonimus westermani</name>
    <dbReference type="NCBI Taxonomy" id="34504"/>
    <lineage>
        <taxon>Eukaryota</taxon>
        <taxon>Metazoa</taxon>
        <taxon>Spiralia</taxon>
        <taxon>Lophotrochozoa</taxon>
        <taxon>Platyhelminthes</taxon>
        <taxon>Trematoda</taxon>
        <taxon>Digenea</taxon>
        <taxon>Plagiorchiida</taxon>
        <taxon>Troglotremata</taxon>
        <taxon>Troglotrematidae</taxon>
        <taxon>Paragonimus</taxon>
    </lineage>
</organism>
<dbReference type="OrthoDB" id="6275531at2759"/>
<evidence type="ECO:0000313" key="3">
    <source>
        <dbReference type="Proteomes" id="UP000699462"/>
    </source>
</evidence>
<accession>A0A8T0DYQ1</accession>
<keyword evidence="3" id="KW-1185">Reference proteome</keyword>
<feature type="compositionally biased region" description="Polar residues" evidence="1">
    <location>
        <begin position="166"/>
        <end position="180"/>
    </location>
</feature>
<reference evidence="2 3" key="1">
    <citation type="submission" date="2019-07" db="EMBL/GenBank/DDBJ databases">
        <title>Annotation for the trematode Paragonimus westermani.</title>
        <authorList>
            <person name="Choi Y.-J."/>
        </authorList>
    </citation>
    <scope>NUCLEOTIDE SEQUENCE [LARGE SCALE GENOMIC DNA]</scope>
    <source>
        <strain evidence="2">180907_Pwestermani</strain>
    </source>
</reference>
<gene>
    <name evidence="2" type="ORF">P879_00621</name>
</gene>
<dbReference type="AlphaFoldDB" id="A0A8T0DYQ1"/>
<sequence length="411" mass="46074">MSVVDMDRTRELRVLLPVTSIQWPQQDPGVFTNKFIHQDAGSDQWNTSNLSSLHAPRSRNSESTNLDENSLWSCPNDRKKTASHPDAQSRKSTESQTLCKINSTSGIAPFNNQFSPAFTLSPQAISPYQTKEGRFFYPTVNLETSSTGPGIGVHFKRHFRRRVAQYHQNQRRSSQAINERQSLHDHRTGKQGDTTSFLRLIQTRKSQTMSALSQMHLNESDSTIFEFGEKKEVLKLAERRSFSLGPSVSQTRKSSVSSSIPGQISVIDLSNPISGWTNTLVQPNRALSTPLVIQAAADDTRVDTDAQYVRRKFRHDQLTRNCAVRSRSHHHLASEQQPYGLDEATTLCKLGTANGQTSPINSPQTNLTDTKSMPPVDQWDPERFPLSIQSDFCSSKFMRSPISVLAPCKGE</sequence>
<feature type="compositionally biased region" description="Basic and acidic residues" evidence="1">
    <location>
        <begin position="181"/>
        <end position="190"/>
    </location>
</feature>
<feature type="compositionally biased region" description="Polar residues" evidence="1">
    <location>
        <begin position="61"/>
        <end position="73"/>
    </location>
</feature>
<proteinExistence type="predicted"/>
<protein>
    <submittedName>
        <fullName evidence="2">Uncharacterized protein</fullName>
    </submittedName>
</protein>
<dbReference type="EMBL" id="JTDF01000021">
    <property type="protein sequence ID" value="KAF8572476.1"/>
    <property type="molecule type" value="Genomic_DNA"/>
</dbReference>
<name>A0A8T0DYQ1_9TREM</name>
<evidence type="ECO:0000256" key="1">
    <source>
        <dbReference type="SAM" id="MobiDB-lite"/>
    </source>
</evidence>